<dbReference type="EMBL" id="GBRH01261604">
    <property type="protein sequence ID" value="JAD36291.1"/>
    <property type="molecule type" value="Transcribed_RNA"/>
</dbReference>
<dbReference type="AlphaFoldDB" id="A0A0A8ZBU1"/>
<reference evidence="1" key="2">
    <citation type="journal article" date="2015" name="Data Brief">
        <title>Shoot transcriptome of the giant reed, Arundo donax.</title>
        <authorList>
            <person name="Barrero R.A."/>
            <person name="Guerrero F.D."/>
            <person name="Moolhuijzen P."/>
            <person name="Goolsby J.A."/>
            <person name="Tidwell J."/>
            <person name="Bellgard S.E."/>
            <person name="Bellgard M.I."/>
        </authorList>
    </citation>
    <scope>NUCLEOTIDE SEQUENCE</scope>
    <source>
        <tissue evidence="1">Shoot tissue taken approximately 20 cm above the soil surface</tissue>
    </source>
</reference>
<accession>A0A0A8ZBU1</accession>
<reference evidence="1" key="1">
    <citation type="submission" date="2014-09" db="EMBL/GenBank/DDBJ databases">
        <authorList>
            <person name="Magalhaes I.L.F."/>
            <person name="Oliveira U."/>
            <person name="Santos F.R."/>
            <person name="Vidigal T.H.D.A."/>
            <person name="Brescovit A.D."/>
            <person name="Santos A.J."/>
        </authorList>
    </citation>
    <scope>NUCLEOTIDE SEQUENCE</scope>
    <source>
        <tissue evidence="1">Shoot tissue taken approximately 20 cm above the soil surface</tissue>
    </source>
</reference>
<proteinExistence type="predicted"/>
<protein>
    <submittedName>
        <fullName evidence="1">Uncharacterized protein</fullName>
    </submittedName>
</protein>
<evidence type="ECO:0000313" key="1">
    <source>
        <dbReference type="EMBL" id="JAD36291.1"/>
    </source>
</evidence>
<sequence length="55" mass="6244">MTPKLKTSAFVVTRPVTTYKMFISSSQTLRVADMNLSTHTSQNAAWLKLSIRTRQ</sequence>
<name>A0A0A8ZBU1_ARUDO</name>
<organism evidence="1">
    <name type="scientific">Arundo donax</name>
    <name type="common">Giant reed</name>
    <name type="synonym">Donax arundinaceus</name>
    <dbReference type="NCBI Taxonomy" id="35708"/>
    <lineage>
        <taxon>Eukaryota</taxon>
        <taxon>Viridiplantae</taxon>
        <taxon>Streptophyta</taxon>
        <taxon>Embryophyta</taxon>
        <taxon>Tracheophyta</taxon>
        <taxon>Spermatophyta</taxon>
        <taxon>Magnoliopsida</taxon>
        <taxon>Liliopsida</taxon>
        <taxon>Poales</taxon>
        <taxon>Poaceae</taxon>
        <taxon>PACMAD clade</taxon>
        <taxon>Arundinoideae</taxon>
        <taxon>Arundineae</taxon>
        <taxon>Arundo</taxon>
    </lineage>
</organism>